<reference evidence="4" key="2">
    <citation type="submission" date="2020-11" db="EMBL/GenBank/DDBJ databases">
        <authorList>
            <consortium name="DOE Joint Genome Institute"/>
            <person name="Kuo A."/>
            <person name="Miyauchi S."/>
            <person name="Kiss E."/>
            <person name="Drula E."/>
            <person name="Kohler A."/>
            <person name="Sanchez-Garcia M."/>
            <person name="Andreopoulos B."/>
            <person name="Barry K.W."/>
            <person name="Bonito G."/>
            <person name="Buee M."/>
            <person name="Carver A."/>
            <person name="Chen C."/>
            <person name="Cichocki N."/>
            <person name="Clum A."/>
            <person name="Culley D."/>
            <person name="Crous P.W."/>
            <person name="Fauchery L."/>
            <person name="Girlanda M."/>
            <person name="Hayes R."/>
            <person name="Keri Z."/>
            <person name="Labutti K."/>
            <person name="Lipzen A."/>
            <person name="Lombard V."/>
            <person name="Magnuson J."/>
            <person name="Maillard F."/>
            <person name="Morin E."/>
            <person name="Murat C."/>
            <person name="Nolan M."/>
            <person name="Ohm R."/>
            <person name="Pangilinan J."/>
            <person name="Pereira M."/>
            <person name="Perotto S."/>
            <person name="Peter M."/>
            <person name="Riley R."/>
            <person name="Sitrit Y."/>
            <person name="Stielow B."/>
            <person name="Szollosi G."/>
            <person name="Zifcakova L."/>
            <person name="Stursova M."/>
            <person name="Spatafora J.W."/>
            <person name="Tedersoo L."/>
            <person name="Vaario L.-M."/>
            <person name="Yamada A."/>
            <person name="Yan M."/>
            <person name="Wang P."/>
            <person name="Xu J."/>
            <person name="Bruns T."/>
            <person name="Baldrian P."/>
            <person name="Vilgalys R."/>
            <person name="Henrissat B."/>
            <person name="Grigoriev I.V."/>
            <person name="Hibbett D."/>
            <person name="Nagy L.G."/>
            <person name="Martin F.M."/>
        </authorList>
    </citation>
    <scope>NUCLEOTIDE SEQUENCE</scope>
    <source>
        <strain evidence="4">UH-Tt-Lm1</strain>
    </source>
</reference>
<organism evidence="4 5">
    <name type="scientific">Thelephora terrestris</name>
    <dbReference type="NCBI Taxonomy" id="56493"/>
    <lineage>
        <taxon>Eukaryota</taxon>
        <taxon>Fungi</taxon>
        <taxon>Dikarya</taxon>
        <taxon>Basidiomycota</taxon>
        <taxon>Agaricomycotina</taxon>
        <taxon>Agaricomycetes</taxon>
        <taxon>Thelephorales</taxon>
        <taxon>Thelephoraceae</taxon>
        <taxon>Thelephora</taxon>
    </lineage>
</organism>
<dbReference type="AlphaFoldDB" id="A0A9P6H3X8"/>
<dbReference type="SUPFAM" id="SSF117281">
    <property type="entry name" value="Kelch motif"/>
    <property type="match status" value="1"/>
</dbReference>
<protein>
    <recommendedName>
        <fullName evidence="6">BTB domain-containing protein</fullName>
    </recommendedName>
</protein>
<reference evidence="4" key="1">
    <citation type="journal article" date="2020" name="Nat. Commun.">
        <title>Large-scale genome sequencing of mycorrhizal fungi provides insights into the early evolution of symbiotic traits.</title>
        <authorList>
            <person name="Miyauchi S."/>
            <person name="Kiss E."/>
            <person name="Kuo A."/>
            <person name="Drula E."/>
            <person name="Kohler A."/>
            <person name="Sanchez-Garcia M."/>
            <person name="Morin E."/>
            <person name="Andreopoulos B."/>
            <person name="Barry K.W."/>
            <person name="Bonito G."/>
            <person name="Buee M."/>
            <person name="Carver A."/>
            <person name="Chen C."/>
            <person name="Cichocki N."/>
            <person name="Clum A."/>
            <person name="Culley D."/>
            <person name="Crous P.W."/>
            <person name="Fauchery L."/>
            <person name="Girlanda M."/>
            <person name="Hayes R.D."/>
            <person name="Keri Z."/>
            <person name="LaButti K."/>
            <person name="Lipzen A."/>
            <person name="Lombard V."/>
            <person name="Magnuson J."/>
            <person name="Maillard F."/>
            <person name="Murat C."/>
            <person name="Nolan M."/>
            <person name="Ohm R.A."/>
            <person name="Pangilinan J."/>
            <person name="Pereira M.F."/>
            <person name="Perotto S."/>
            <person name="Peter M."/>
            <person name="Pfister S."/>
            <person name="Riley R."/>
            <person name="Sitrit Y."/>
            <person name="Stielow J.B."/>
            <person name="Szollosi G."/>
            <person name="Zifcakova L."/>
            <person name="Stursova M."/>
            <person name="Spatafora J.W."/>
            <person name="Tedersoo L."/>
            <person name="Vaario L.M."/>
            <person name="Yamada A."/>
            <person name="Yan M."/>
            <person name="Wang P."/>
            <person name="Xu J."/>
            <person name="Bruns T."/>
            <person name="Baldrian P."/>
            <person name="Vilgalys R."/>
            <person name="Dunand C."/>
            <person name="Henrissat B."/>
            <person name="Grigoriev I.V."/>
            <person name="Hibbett D."/>
            <person name="Nagy L.G."/>
            <person name="Martin F.M."/>
        </authorList>
    </citation>
    <scope>NUCLEOTIDE SEQUENCE</scope>
    <source>
        <strain evidence="4">UH-Tt-Lm1</strain>
    </source>
</reference>
<evidence type="ECO:0000256" key="2">
    <source>
        <dbReference type="ARBA" id="ARBA00022737"/>
    </source>
</evidence>
<keyword evidence="1" id="KW-0880">Kelch repeat</keyword>
<name>A0A9P6H3X8_9AGAM</name>
<dbReference type="InterPro" id="IPR011333">
    <property type="entry name" value="SKP1/BTB/POZ_sf"/>
</dbReference>
<dbReference type="EMBL" id="WIUZ02000022">
    <property type="protein sequence ID" value="KAF9778624.1"/>
    <property type="molecule type" value="Genomic_DNA"/>
</dbReference>
<proteinExistence type="predicted"/>
<dbReference type="OrthoDB" id="10001928at2759"/>
<dbReference type="GO" id="GO:0005829">
    <property type="term" value="C:cytosol"/>
    <property type="evidence" value="ECO:0007669"/>
    <property type="project" value="TreeGrafter"/>
</dbReference>
<keyword evidence="2" id="KW-0677">Repeat</keyword>
<sequence>MYPISDLTTFCRKTLGDVPPKLVGASTTVVGSKVYLYGGRLVAERRMVTDIYMFDIETFTWEKIPPSPDSDQPRARYFHSTDAWNNNLIVFGGMALQPDSTNPEELCVLNDVRFFNLTTRRWLPPSTNSPQELIPKARYAHLSSVASNRLFIIGGQDLSNVWLDDIYVFDLRTQTWTQRRDYPRHCGTYRSVAVCSNLIVRFPQDEIHNGSHISKLGPSGTRFSRNPSTTKEFTAQDALIHLPYSAVPTEEHPSDIYLFSNYNFTNVQRELEVLSPISASDFIVSDRSQSMTGNSFPPGLRFPTGAMLGTHFIVAGTYLTQSYQSFSIWALDLVTMTWSRIDPGSALGSGSWFRSCLWAEANKLVIFGNASGNLASDYNRRLLSWDHVACIDLEAFGIYQYPKLYMSIEEQQLGLAALEEGVMTDFDILCDDGRKIAVSRKILEERWPWFKQQRNLFLQNAARVVNTLQPVAGAGTDVPLPEVASLSKESRADPRLSSRLLNLSESYPISLALVQYFYTKALITPLQHAPAVLSQLLLLSSTYNLGHLQNLVKHAMHRALTYATSVGIYGVSTLCNCRSLQIRALRVVMAYSQRRPARRTRDREDGGSRDGTAGGGTDSAAARPRGMSDASFMQRAPTDPHANGLVLRNGGGNSSDSAF</sequence>
<accession>A0A9P6H3X8</accession>
<feature type="compositionally biased region" description="Basic and acidic residues" evidence="3">
    <location>
        <begin position="599"/>
        <end position="608"/>
    </location>
</feature>
<evidence type="ECO:0000313" key="5">
    <source>
        <dbReference type="Proteomes" id="UP000736335"/>
    </source>
</evidence>
<dbReference type="PANTHER" id="PTHR43503:SF2">
    <property type="entry name" value="NEGATIVE REGULATOR OF SPORULATION MDS3-RELATED"/>
    <property type="match status" value="1"/>
</dbReference>
<feature type="region of interest" description="Disordered" evidence="3">
    <location>
        <begin position="593"/>
        <end position="659"/>
    </location>
</feature>
<keyword evidence="5" id="KW-1185">Reference proteome</keyword>
<dbReference type="Proteomes" id="UP000736335">
    <property type="component" value="Unassembled WGS sequence"/>
</dbReference>
<gene>
    <name evidence="4" type="ORF">BJ322DRAFT_1014381</name>
</gene>
<dbReference type="InterPro" id="IPR015915">
    <property type="entry name" value="Kelch-typ_b-propeller"/>
</dbReference>
<dbReference type="Gene3D" id="2.120.10.80">
    <property type="entry name" value="Kelch-type beta propeller"/>
    <property type="match status" value="2"/>
</dbReference>
<dbReference type="GO" id="GO:0045454">
    <property type="term" value="P:cell redox homeostasis"/>
    <property type="evidence" value="ECO:0007669"/>
    <property type="project" value="TreeGrafter"/>
</dbReference>
<evidence type="ECO:0000256" key="3">
    <source>
        <dbReference type="SAM" id="MobiDB-lite"/>
    </source>
</evidence>
<evidence type="ECO:0000256" key="1">
    <source>
        <dbReference type="ARBA" id="ARBA00022441"/>
    </source>
</evidence>
<dbReference type="GO" id="GO:0005739">
    <property type="term" value="C:mitochondrion"/>
    <property type="evidence" value="ECO:0007669"/>
    <property type="project" value="TreeGrafter"/>
</dbReference>
<evidence type="ECO:0000313" key="4">
    <source>
        <dbReference type="EMBL" id="KAF9778624.1"/>
    </source>
</evidence>
<dbReference type="PANTHER" id="PTHR43503">
    <property type="entry name" value="MCG48959-RELATED"/>
    <property type="match status" value="1"/>
</dbReference>
<dbReference type="Pfam" id="PF24681">
    <property type="entry name" value="Kelch_KLHDC2_KLHL20_DRC7"/>
    <property type="match status" value="1"/>
</dbReference>
<evidence type="ECO:0008006" key="6">
    <source>
        <dbReference type="Google" id="ProtNLM"/>
    </source>
</evidence>
<dbReference type="Gene3D" id="3.30.710.10">
    <property type="entry name" value="Potassium Channel Kv1.1, Chain A"/>
    <property type="match status" value="1"/>
</dbReference>
<comment type="caution">
    <text evidence="4">The sequence shown here is derived from an EMBL/GenBank/DDBJ whole genome shotgun (WGS) entry which is preliminary data.</text>
</comment>